<evidence type="ECO:0000313" key="1">
    <source>
        <dbReference type="EMBL" id="NYF90184.1"/>
    </source>
</evidence>
<dbReference type="AlphaFoldDB" id="A0A852VIA4"/>
<name>A0A852VIA4_9BACT</name>
<evidence type="ECO:0000313" key="2">
    <source>
        <dbReference type="Proteomes" id="UP000564385"/>
    </source>
</evidence>
<gene>
    <name evidence="1" type="ORF">HDF08_002251</name>
</gene>
<comment type="caution">
    <text evidence="1">The sequence shown here is derived from an EMBL/GenBank/DDBJ whole genome shotgun (WGS) entry which is preliminary data.</text>
</comment>
<dbReference type="EMBL" id="JACCCU010000001">
    <property type="protein sequence ID" value="NYF90184.1"/>
    <property type="molecule type" value="Genomic_DNA"/>
</dbReference>
<reference evidence="1 2" key="1">
    <citation type="submission" date="2020-07" db="EMBL/GenBank/DDBJ databases">
        <title>Genomic Encyclopedia of Type Strains, Phase IV (KMG-V): Genome sequencing to study the core and pangenomes of soil and plant-associated prokaryotes.</title>
        <authorList>
            <person name="Whitman W."/>
        </authorList>
    </citation>
    <scope>NUCLEOTIDE SEQUENCE [LARGE SCALE GENOMIC DNA]</scope>
    <source>
        <strain evidence="1 2">M8UP22</strain>
    </source>
</reference>
<dbReference type="Proteomes" id="UP000564385">
    <property type="component" value="Unassembled WGS sequence"/>
</dbReference>
<proteinExistence type="predicted"/>
<protein>
    <submittedName>
        <fullName evidence="1">Uncharacterized protein</fullName>
    </submittedName>
</protein>
<organism evidence="1 2">
    <name type="scientific">Tunturiibacter lichenicola</name>
    <dbReference type="NCBI Taxonomy" id="2051959"/>
    <lineage>
        <taxon>Bacteria</taxon>
        <taxon>Pseudomonadati</taxon>
        <taxon>Acidobacteriota</taxon>
        <taxon>Terriglobia</taxon>
        <taxon>Terriglobales</taxon>
        <taxon>Acidobacteriaceae</taxon>
        <taxon>Tunturiibacter</taxon>
    </lineage>
</organism>
<accession>A0A852VIA4</accession>
<sequence length="133" mass="15048">MLEPLSLGFCRMKNPFAAKKRDKCEDEITKYHSVEAQGAGWTGLVDDDGGLYVSDSLSSLLHQGGIRPARGWKDLYGERPEDRWATTTLEQMTRDVEEIVKFLQKTYSKKKIVQVGHGLLAATFDDWCYPSFA</sequence>